<dbReference type="AlphaFoldDB" id="A0A2M8M8T5"/>
<name>A0A2M8M8T5_PREIN</name>
<dbReference type="EMBL" id="PGGD01000001">
    <property type="protein sequence ID" value="PJF00615.1"/>
    <property type="molecule type" value="Genomic_DNA"/>
</dbReference>
<dbReference type="InterPro" id="IPR008984">
    <property type="entry name" value="SMAD_FHA_dom_sf"/>
</dbReference>
<proteinExistence type="predicted"/>
<evidence type="ECO:0000313" key="3">
    <source>
        <dbReference type="Proteomes" id="UP000228641"/>
    </source>
</evidence>
<dbReference type="PROSITE" id="PS50006">
    <property type="entry name" value="FHA_DOMAIN"/>
    <property type="match status" value="1"/>
</dbReference>
<protein>
    <recommendedName>
        <fullName evidence="1">FHA domain-containing protein</fullName>
    </recommendedName>
</protein>
<evidence type="ECO:0000313" key="2">
    <source>
        <dbReference type="EMBL" id="PJF00615.1"/>
    </source>
</evidence>
<reference evidence="2 3" key="1">
    <citation type="submission" date="2017-11" db="EMBL/GenBank/DDBJ databases">
        <title>Genome sequencing of Prevotella intermedia KCOM 1779.</title>
        <authorList>
            <person name="Kook J.-K."/>
            <person name="Park S.-N."/>
            <person name="Lim Y.K."/>
        </authorList>
    </citation>
    <scope>NUCLEOTIDE SEQUENCE [LARGE SCALE GENOMIC DNA]</scope>
    <source>
        <strain evidence="2 3">KCOM 1779</strain>
    </source>
</reference>
<feature type="domain" description="FHA" evidence="1">
    <location>
        <begin position="105"/>
        <end position="167"/>
    </location>
</feature>
<dbReference type="Pfam" id="PF00498">
    <property type="entry name" value="FHA"/>
    <property type="match status" value="1"/>
</dbReference>
<sequence>MAIRCPHKDCNTKMYIQDSLLENPQVNIKCPSCKRMFKPFATLSKVQQQEILAKREQGIQTHSINEETEACGSKQATDHSEVVGWLVVHDEKAKSQSYDLHLGRQLVGRVSLQFPCDIMIDTKDQYMHREHFYIVVKKNGLGQCSYLIETHPRSSKGNGTFVDTNRLSEFERQLKRLALGEQIYLEDGALIQAGKTKIFLKTKATVSNKQDATRIVTQQKYTKTIIL</sequence>
<evidence type="ECO:0000259" key="1">
    <source>
        <dbReference type="PROSITE" id="PS50006"/>
    </source>
</evidence>
<accession>A0A2M8M8T5</accession>
<dbReference type="Proteomes" id="UP000228641">
    <property type="component" value="Unassembled WGS sequence"/>
</dbReference>
<dbReference type="Gene3D" id="2.60.200.20">
    <property type="match status" value="1"/>
</dbReference>
<gene>
    <name evidence="2" type="ORF">CUB97_04735</name>
</gene>
<comment type="caution">
    <text evidence="2">The sequence shown here is derived from an EMBL/GenBank/DDBJ whole genome shotgun (WGS) entry which is preliminary data.</text>
</comment>
<dbReference type="InterPro" id="IPR000253">
    <property type="entry name" value="FHA_dom"/>
</dbReference>
<dbReference type="CDD" id="cd00060">
    <property type="entry name" value="FHA"/>
    <property type="match status" value="1"/>
</dbReference>
<dbReference type="SUPFAM" id="SSF49879">
    <property type="entry name" value="SMAD/FHA domain"/>
    <property type="match status" value="1"/>
</dbReference>
<organism evidence="2 3">
    <name type="scientific">Prevotella intermedia</name>
    <dbReference type="NCBI Taxonomy" id="28131"/>
    <lineage>
        <taxon>Bacteria</taxon>
        <taxon>Pseudomonadati</taxon>
        <taxon>Bacteroidota</taxon>
        <taxon>Bacteroidia</taxon>
        <taxon>Bacteroidales</taxon>
        <taxon>Prevotellaceae</taxon>
        <taxon>Prevotella</taxon>
    </lineage>
</organism>